<keyword evidence="2 4" id="KW-0012">Acyltransferase</keyword>
<sequence>MTVILPKLTSPTPHISPLMSPLLYLVAGDVLLNLFFKDIDVHGQEHLPMSGPVLLAPTHRSRWDALLIPHIAGRPITGRDLYFMVSHDEMTGIQGWVIGNFGGFPVNTNQPSISTLRTGVNLLKAGEALVVFPEGNIFRESRIQDLKPGLTRLAIQATLARPTPDVQIVPIALHYSQAFPQWGSQVRIDIGPPLPTHRYDLERPKEAAQDLMRDLRHALEDLHPLAPIACPA</sequence>
<dbReference type="SUPFAM" id="SSF69593">
    <property type="entry name" value="Glycerol-3-phosphate (1)-acyltransferase"/>
    <property type="match status" value="1"/>
</dbReference>
<protein>
    <submittedName>
        <fullName evidence="4">1-acyl-sn-glycerol-3-phosphate acyltransferase</fullName>
    </submittedName>
</protein>
<dbReference type="CDD" id="cd07989">
    <property type="entry name" value="LPLAT_AGPAT-like"/>
    <property type="match status" value="1"/>
</dbReference>
<accession>A0ABT6F1E1</accession>
<dbReference type="SMART" id="SM00563">
    <property type="entry name" value="PlsC"/>
    <property type="match status" value="1"/>
</dbReference>
<keyword evidence="5" id="KW-1185">Reference proteome</keyword>
<dbReference type="PANTHER" id="PTHR10434:SF66">
    <property type="entry name" value="PHOSPHOLIPID_GLYCEROL ACYLTRANSFERASE DOMAIN-CONTAINING PROTEIN"/>
    <property type="match status" value="1"/>
</dbReference>
<dbReference type="Pfam" id="PF01553">
    <property type="entry name" value="Acyltransferase"/>
    <property type="match status" value="1"/>
</dbReference>
<evidence type="ECO:0000256" key="2">
    <source>
        <dbReference type="ARBA" id="ARBA00023315"/>
    </source>
</evidence>
<evidence type="ECO:0000313" key="5">
    <source>
        <dbReference type="Proteomes" id="UP001154265"/>
    </source>
</evidence>
<keyword evidence="1" id="KW-0808">Transferase</keyword>
<dbReference type="EMBL" id="JAKKUT010000002">
    <property type="protein sequence ID" value="MDG2991654.1"/>
    <property type="molecule type" value="Genomic_DNA"/>
</dbReference>
<name>A0ABT6F1E1_9SYNE</name>
<gene>
    <name evidence="4" type="ORF">L3556_12025</name>
</gene>
<evidence type="ECO:0000259" key="3">
    <source>
        <dbReference type="SMART" id="SM00563"/>
    </source>
</evidence>
<dbReference type="GO" id="GO:0016746">
    <property type="term" value="F:acyltransferase activity"/>
    <property type="evidence" value="ECO:0007669"/>
    <property type="project" value="UniProtKB-KW"/>
</dbReference>
<feature type="domain" description="Phospholipid/glycerol acyltransferase" evidence="3">
    <location>
        <begin position="53"/>
        <end position="176"/>
    </location>
</feature>
<dbReference type="InterPro" id="IPR002123">
    <property type="entry name" value="Plipid/glycerol_acylTrfase"/>
</dbReference>
<dbReference type="PANTHER" id="PTHR10434">
    <property type="entry name" value="1-ACYL-SN-GLYCEROL-3-PHOSPHATE ACYLTRANSFERASE"/>
    <property type="match status" value="1"/>
</dbReference>
<evidence type="ECO:0000313" key="4">
    <source>
        <dbReference type="EMBL" id="MDG2991654.1"/>
    </source>
</evidence>
<reference evidence="4" key="2">
    <citation type="submission" date="2022-01" db="EMBL/GenBank/DDBJ databases">
        <authorList>
            <person name="Zivanovic Y."/>
            <person name="Moreira D."/>
            <person name="Lopez-Garcia P."/>
        </authorList>
    </citation>
    <scope>NUCLEOTIDE SEQUENCE</scope>
    <source>
        <strain evidence="4">G9</strain>
    </source>
</reference>
<organism evidence="4 5">
    <name type="scientific">Candidatus Synechococcus calcipolaris G9</name>
    <dbReference type="NCBI Taxonomy" id="1497997"/>
    <lineage>
        <taxon>Bacteria</taxon>
        <taxon>Bacillati</taxon>
        <taxon>Cyanobacteriota</taxon>
        <taxon>Cyanophyceae</taxon>
        <taxon>Synechococcales</taxon>
        <taxon>Synechococcaceae</taxon>
        <taxon>Synechococcus</taxon>
    </lineage>
</organism>
<evidence type="ECO:0000256" key="1">
    <source>
        <dbReference type="ARBA" id="ARBA00022679"/>
    </source>
</evidence>
<reference evidence="4" key="1">
    <citation type="journal article" date="2022" name="Genome Biol. Evol.">
        <title>A New Gene Family Diagnostic for Intracellular Biomineralization of Amorphous Ca Carbonates by Cyanobacteria.</title>
        <authorList>
            <person name="Benzerara K."/>
            <person name="Duprat E."/>
            <person name="Bitard-Feildel T."/>
            <person name="Caumes G."/>
            <person name="Cassier-Chauvat C."/>
            <person name="Chauvat F."/>
            <person name="Dezi M."/>
            <person name="Diop S.I."/>
            <person name="Gaschignard G."/>
            <person name="Gorgen S."/>
            <person name="Gugger M."/>
            <person name="Lopez-Garcia P."/>
            <person name="Millet M."/>
            <person name="Skouri-Panet F."/>
            <person name="Moreira D."/>
            <person name="Callebaut I."/>
        </authorList>
    </citation>
    <scope>NUCLEOTIDE SEQUENCE</scope>
    <source>
        <strain evidence="4">G9</strain>
    </source>
</reference>
<proteinExistence type="predicted"/>
<dbReference type="RefSeq" id="WP_277867516.1">
    <property type="nucleotide sequence ID" value="NZ_JAKKUT010000002.1"/>
</dbReference>
<dbReference type="Proteomes" id="UP001154265">
    <property type="component" value="Unassembled WGS sequence"/>
</dbReference>
<comment type="caution">
    <text evidence="4">The sequence shown here is derived from an EMBL/GenBank/DDBJ whole genome shotgun (WGS) entry which is preliminary data.</text>
</comment>